<gene>
    <name evidence="3" type="ORF">CXF42_01235</name>
</gene>
<dbReference type="Pfam" id="PF04314">
    <property type="entry name" value="PCuAC"/>
    <property type="match status" value="1"/>
</dbReference>
<evidence type="ECO:0000256" key="1">
    <source>
        <dbReference type="SAM" id="MobiDB-lite"/>
    </source>
</evidence>
<proteinExistence type="predicted"/>
<dbReference type="InterPro" id="IPR036182">
    <property type="entry name" value="PCuAC_sf"/>
</dbReference>
<feature type="signal peptide" evidence="2">
    <location>
        <begin position="1"/>
        <end position="27"/>
    </location>
</feature>
<dbReference type="SUPFAM" id="SSF110087">
    <property type="entry name" value="DR1885-like metal-binding protein"/>
    <property type="match status" value="1"/>
</dbReference>
<evidence type="ECO:0000256" key="2">
    <source>
        <dbReference type="SAM" id="SignalP"/>
    </source>
</evidence>
<evidence type="ECO:0000313" key="4">
    <source>
        <dbReference type="Proteomes" id="UP000278422"/>
    </source>
</evidence>
<dbReference type="RefSeq" id="WP_125174084.1">
    <property type="nucleotide sequence ID" value="NZ_JBHYBM010000103.1"/>
</dbReference>
<dbReference type="AlphaFoldDB" id="A0A3R8PGZ5"/>
<dbReference type="InterPro" id="IPR007410">
    <property type="entry name" value="LpqE-like"/>
</dbReference>
<evidence type="ECO:0008006" key="5">
    <source>
        <dbReference type="Google" id="ProtNLM"/>
    </source>
</evidence>
<feature type="compositionally biased region" description="Basic and acidic residues" evidence="1">
    <location>
        <begin position="177"/>
        <end position="186"/>
    </location>
</feature>
<comment type="caution">
    <text evidence="3">The sequence shown here is derived from an EMBL/GenBank/DDBJ whole genome shotgun (WGS) entry which is preliminary data.</text>
</comment>
<protein>
    <recommendedName>
        <fullName evidence="5">Copper chaperone PCu(A)C</fullName>
    </recommendedName>
</protein>
<dbReference type="PANTHER" id="PTHR36302:SF1">
    <property type="entry name" value="COPPER CHAPERONE PCU(A)C"/>
    <property type="match status" value="1"/>
</dbReference>
<accession>A0A3R8PGZ5</accession>
<reference evidence="3 4" key="1">
    <citation type="submission" date="2018-01" db="EMBL/GenBank/DDBJ databases">
        <title>Twenty Corynebacterium bovis Genomes.</title>
        <authorList>
            <person name="Gulvik C.A."/>
        </authorList>
    </citation>
    <scope>NUCLEOTIDE SEQUENCE [LARGE SCALE GENOMIC DNA]</scope>
    <source>
        <strain evidence="3 4">16-2004</strain>
    </source>
</reference>
<feature type="chain" id="PRO_5038684869" description="Copper chaperone PCu(A)C" evidence="2">
    <location>
        <begin position="28"/>
        <end position="222"/>
    </location>
</feature>
<dbReference type="PROSITE" id="PS51257">
    <property type="entry name" value="PROKAR_LIPOPROTEIN"/>
    <property type="match status" value="1"/>
</dbReference>
<name>A0A3R8PGZ5_9CORY</name>
<feature type="region of interest" description="Disordered" evidence="1">
    <location>
        <begin position="30"/>
        <end position="65"/>
    </location>
</feature>
<feature type="compositionally biased region" description="Low complexity" evidence="1">
    <location>
        <begin position="41"/>
        <end position="65"/>
    </location>
</feature>
<organism evidence="3 4">
    <name type="scientific">Corynebacterium bovis</name>
    <dbReference type="NCBI Taxonomy" id="36808"/>
    <lineage>
        <taxon>Bacteria</taxon>
        <taxon>Bacillati</taxon>
        <taxon>Actinomycetota</taxon>
        <taxon>Actinomycetes</taxon>
        <taxon>Mycobacteriales</taxon>
        <taxon>Corynebacteriaceae</taxon>
        <taxon>Corynebacterium</taxon>
    </lineage>
</organism>
<dbReference type="EMBL" id="PQNQ01000002">
    <property type="protein sequence ID" value="RRQ05442.1"/>
    <property type="molecule type" value="Genomic_DNA"/>
</dbReference>
<dbReference type="InterPro" id="IPR058248">
    <property type="entry name" value="Lxx211020-like"/>
</dbReference>
<feature type="region of interest" description="Disordered" evidence="1">
    <location>
        <begin position="175"/>
        <end position="222"/>
    </location>
</feature>
<dbReference type="Proteomes" id="UP000278422">
    <property type="component" value="Unassembled WGS sequence"/>
</dbReference>
<sequence>MSPKITPTRTRRSIVVAAVASTLVLGACSNSQTDSDQRVDTATTGGTTPAAAVSPSSSAGAAASTTAQAAGEEAVTLEEGYVGAKSPDTEMTAVFGELRNNSDEDVTITQVAGSIPGRFEIHEVVDGAMRPRSGGLTVPAHGTVTLRPGGDHIMVMDNRDDIAAGDAVSLTLTDSRGGTHELRDIPVRVQQSGHEDYAEGGSTPGSMSPMPSTAATSAPVAP</sequence>
<evidence type="ECO:0000313" key="3">
    <source>
        <dbReference type="EMBL" id="RRQ05442.1"/>
    </source>
</evidence>
<feature type="compositionally biased region" description="Low complexity" evidence="1">
    <location>
        <begin position="200"/>
        <end position="222"/>
    </location>
</feature>
<keyword evidence="4" id="KW-1185">Reference proteome</keyword>
<dbReference type="PANTHER" id="PTHR36302">
    <property type="entry name" value="BLR7088 PROTEIN"/>
    <property type="match status" value="1"/>
</dbReference>
<dbReference type="Gene3D" id="2.60.40.1890">
    <property type="entry name" value="PCu(A)C copper chaperone"/>
    <property type="match status" value="1"/>
</dbReference>
<keyword evidence="2" id="KW-0732">Signal</keyword>